<reference evidence="5" key="1">
    <citation type="journal article" date="2020" name="Stud. Mycol.">
        <title>101 Dothideomycetes genomes: a test case for predicting lifestyles and emergence of pathogens.</title>
        <authorList>
            <person name="Haridas S."/>
            <person name="Albert R."/>
            <person name="Binder M."/>
            <person name="Bloem J."/>
            <person name="Labutti K."/>
            <person name="Salamov A."/>
            <person name="Andreopoulos B."/>
            <person name="Baker S."/>
            <person name="Barry K."/>
            <person name="Bills G."/>
            <person name="Bluhm B."/>
            <person name="Cannon C."/>
            <person name="Castanera R."/>
            <person name="Culley D."/>
            <person name="Daum C."/>
            <person name="Ezra D."/>
            <person name="Gonzalez J."/>
            <person name="Henrissat B."/>
            <person name="Kuo A."/>
            <person name="Liang C."/>
            <person name="Lipzen A."/>
            <person name="Lutzoni F."/>
            <person name="Magnuson J."/>
            <person name="Mondo S."/>
            <person name="Nolan M."/>
            <person name="Ohm R."/>
            <person name="Pangilinan J."/>
            <person name="Park H.-J."/>
            <person name="Ramirez L."/>
            <person name="Alfaro M."/>
            <person name="Sun H."/>
            <person name="Tritt A."/>
            <person name="Yoshinaga Y."/>
            <person name="Zwiers L.-H."/>
            <person name="Turgeon B."/>
            <person name="Goodwin S."/>
            <person name="Spatafora J."/>
            <person name="Crous P."/>
            <person name="Grigoriev I."/>
        </authorList>
    </citation>
    <scope>NUCLEOTIDE SEQUENCE</scope>
    <source>
        <strain evidence="5">CBS 121167</strain>
    </source>
</reference>
<comment type="subcellular location">
    <subcellularLocation>
        <location evidence="2">Mitochondrion intermembrane space</location>
    </subcellularLocation>
</comment>
<comment type="function">
    <text evidence="1">Required for the assembly of cytochrome c oxidase.</text>
</comment>
<evidence type="ECO:0000313" key="5">
    <source>
        <dbReference type="EMBL" id="KAF2142073.1"/>
    </source>
</evidence>
<dbReference type="GO" id="GO:0005758">
    <property type="term" value="C:mitochondrial intermembrane space"/>
    <property type="evidence" value="ECO:0007669"/>
    <property type="project" value="UniProtKB-SubCell"/>
</dbReference>
<dbReference type="RefSeq" id="XP_033397785.1">
    <property type="nucleotide sequence ID" value="XM_033538154.1"/>
</dbReference>
<evidence type="ECO:0008006" key="7">
    <source>
        <dbReference type="Google" id="ProtNLM"/>
    </source>
</evidence>
<dbReference type="GeneID" id="54295650"/>
<dbReference type="PROSITE" id="PS51808">
    <property type="entry name" value="CHCH"/>
    <property type="match status" value="1"/>
</dbReference>
<proteinExistence type="predicted"/>
<evidence type="ECO:0000256" key="3">
    <source>
        <dbReference type="ARBA" id="ARBA00023128"/>
    </source>
</evidence>
<keyword evidence="3" id="KW-0496">Mitochondrion</keyword>
<dbReference type="GO" id="GO:0033108">
    <property type="term" value="P:mitochondrial respiratory chain complex assembly"/>
    <property type="evidence" value="ECO:0007669"/>
    <property type="project" value="TreeGrafter"/>
</dbReference>
<gene>
    <name evidence="5" type="ORF">K452DRAFT_249868</name>
</gene>
<dbReference type="OrthoDB" id="9971592at2759"/>
<evidence type="ECO:0000313" key="6">
    <source>
        <dbReference type="Proteomes" id="UP000799438"/>
    </source>
</evidence>
<dbReference type="SUPFAM" id="SSF47072">
    <property type="entry name" value="Cysteine alpha-hairpin motif"/>
    <property type="match status" value="1"/>
</dbReference>
<dbReference type="EMBL" id="ML995485">
    <property type="protein sequence ID" value="KAF2142073.1"/>
    <property type="molecule type" value="Genomic_DNA"/>
</dbReference>
<accession>A0A6A6BFB9</accession>
<dbReference type="InterPro" id="IPR051040">
    <property type="entry name" value="COX23"/>
</dbReference>
<evidence type="ECO:0000256" key="4">
    <source>
        <dbReference type="ARBA" id="ARBA00023157"/>
    </source>
</evidence>
<dbReference type="AlphaFoldDB" id="A0A6A6BFB9"/>
<dbReference type="Proteomes" id="UP000799438">
    <property type="component" value="Unassembled WGS sequence"/>
</dbReference>
<dbReference type="PANTHER" id="PTHR46811">
    <property type="entry name" value="COILED-COIL-HELIX-COILED-COIL-HELIX DOMAIN-CONTAINING PROTEIN 7"/>
    <property type="match status" value="1"/>
</dbReference>
<evidence type="ECO:0000256" key="2">
    <source>
        <dbReference type="ARBA" id="ARBA00004569"/>
    </source>
</evidence>
<organism evidence="5 6">
    <name type="scientific">Aplosporella prunicola CBS 121167</name>
    <dbReference type="NCBI Taxonomy" id="1176127"/>
    <lineage>
        <taxon>Eukaryota</taxon>
        <taxon>Fungi</taxon>
        <taxon>Dikarya</taxon>
        <taxon>Ascomycota</taxon>
        <taxon>Pezizomycotina</taxon>
        <taxon>Dothideomycetes</taxon>
        <taxon>Dothideomycetes incertae sedis</taxon>
        <taxon>Botryosphaeriales</taxon>
        <taxon>Aplosporellaceae</taxon>
        <taxon>Aplosporella</taxon>
    </lineage>
</organism>
<evidence type="ECO:0000256" key="1">
    <source>
        <dbReference type="ARBA" id="ARBA00003875"/>
    </source>
</evidence>
<name>A0A6A6BFB9_9PEZI</name>
<keyword evidence="6" id="KW-1185">Reference proteome</keyword>
<dbReference type="PANTHER" id="PTHR46811:SF1">
    <property type="entry name" value="COILED-COIL-HELIX-COILED-COIL-HELIX DOMAIN-CONTAINING PROTEIN 7"/>
    <property type="match status" value="1"/>
</dbReference>
<sequence>MTAEQPDQKQWADTAAGKKFASKQYSEYFDPCQEAAARSLRCLHRNGGDRDMCSDYFQAYRDCKKEWVRKDRILPPHASPCAPTTDLTDCLDLHRRRHERKRSGRKANRFGELD</sequence>
<keyword evidence="4" id="KW-1015">Disulfide bond</keyword>
<feature type="non-terminal residue" evidence="5">
    <location>
        <position position="114"/>
    </location>
</feature>
<protein>
    <recommendedName>
        <fullName evidence="7">CHCH domain-containing protein</fullName>
    </recommendedName>
</protein>
<dbReference type="InterPro" id="IPR009069">
    <property type="entry name" value="Cys_alpha_HP_mot_SF"/>
</dbReference>